<reference evidence="14" key="1">
    <citation type="submission" date="2018-11" db="EMBL/GenBank/DDBJ databases">
        <title>Shewanella sp. M2.</title>
        <authorList>
            <person name="Hwang Y.J."/>
            <person name="Hwang C.Y."/>
        </authorList>
    </citation>
    <scope>NUCLEOTIDE SEQUENCE [LARGE SCALE GENOMIC DNA]</scope>
    <source>
        <strain evidence="14">LMG 19866</strain>
    </source>
</reference>
<evidence type="ECO:0000256" key="8">
    <source>
        <dbReference type="ARBA" id="ARBA00032824"/>
    </source>
</evidence>
<dbReference type="GO" id="GO:0005737">
    <property type="term" value="C:cytoplasm"/>
    <property type="evidence" value="ECO:0007669"/>
    <property type="project" value="TreeGrafter"/>
</dbReference>
<keyword evidence="7" id="KW-0676">Redox-active center</keyword>
<evidence type="ECO:0000256" key="5">
    <source>
        <dbReference type="ARBA" id="ARBA00023002"/>
    </source>
</evidence>
<dbReference type="PANTHER" id="PTHR42801:SF7">
    <property type="entry name" value="SLL1159 PROTEIN"/>
    <property type="match status" value="1"/>
</dbReference>
<dbReference type="CDD" id="cd02970">
    <property type="entry name" value="PRX_like2"/>
    <property type="match status" value="1"/>
</dbReference>
<keyword evidence="14" id="KW-1185">Reference proteome</keyword>
<evidence type="ECO:0000256" key="6">
    <source>
        <dbReference type="ARBA" id="ARBA00023157"/>
    </source>
</evidence>
<proteinExistence type="inferred from homology"/>
<accession>A0A3G8LWS9</accession>
<dbReference type="GO" id="GO:0045454">
    <property type="term" value="P:cell redox homeostasis"/>
    <property type="evidence" value="ECO:0007669"/>
    <property type="project" value="TreeGrafter"/>
</dbReference>
<dbReference type="InterPro" id="IPR013766">
    <property type="entry name" value="Thioredoxin_domain"/>
</dbReference>
<evidence type="ECO:0000256" key="4">
    <source>
        <dbReference type="ARBA" id="ARBA00022862"/>
    </source>
</evidence>
<evidence type="ECO:0000313" key="14">
    <source>
        <dbReference type="Proteomes" id="UP000278035"/>
    </source>
</evidence>
<dbReference type="GO" id="GO:0034599">
    <property type="term" value="P:cellular response to oxidative stress"/>
    <property type="evidence" value="ECO:0007669"/>
    <property type="project" value="TreeGrafter"/>
</dbReference>
<gene>
    <name evidence="13" type="ORF">EGC82_15965</name>
</gene>
<dbReference type="InterPro" id="IPR036249">
    <property type="entry name" value="Thioredoxin-like_sf"/>
</dbReference>
<dbReference type="InterPro" id="IPR000866">
    <property type="entry name" value="AhpC/TSA"/>
</dbReference>
<evidence type="ECO:0000313" key="13">
    <source>
        <dbReference type="EMBL" id="AZG74116.1"/>
    </source>
</evidence>
<keyword evidence="4" id="KW-0049">Antioxidant</keyword>
<dbReference type="OrthoDB" id="9809746at2"/>
<keyword evidence="6" id="KW-1015">Disulfide bond</keyword>
<dbReference type="Gene3D" id="3.40.30.10">
    <property type="entry name" value="Glutaredoxin"/>
    <property type="match status" value="1"/>
</dbReference>
<dbReference type="InterPro" id="IPR050924">
    <property type="entry name" value="Peroxiredoxin_BCP/PrxQ"/>
</dbReference>
<keyword evidence="5" id="KW-0560">Oxidoreductase</keyword>
<dbReference type="Proteomes" id="UP000278035">
    <property type="component" value="Chromosome"/>
</dbReference>
<dbReference type="EMBL" id="CP034015">
    <property type="protein sequence ID" value="AZG74116.1"/>
    <property type="molecule type" value="Genomic_DNA"/>
</dbReference>
<keyword evidence="3" id="KW-0575">Peroxidase</keyword>
<evidence type="ECO:0000256" key="7">
    <source>
        <dbReference type="ARBA" id="ARBA00023284"/>
    </source>
</evidence>
<evidence type="ECO:0000256" key="3">
    <source>
        <dbReference type="ARBA" id="ARBA00022559"/>
    </source>
</evidence>
<name>A0A3G8LWS9_9GAMM</name>
<dbReference type="GO" id="GO:0008379">
    <property type="term" value="F:thioredoxin peroxidase activity"/>
    <property type="evidence" value="ECO:0007669"/>
    <property type="project" value="TreeGrafter"/>
</dbReference>
<dbReference type="PANTHER" id="PTHR42801">
    <property type="entry name" value="THIOREDOXIN-DEPENDENT PEROXIDE REDUCTASE"/>
    <property type="match status" value="1"/>
</dbReference>
<dbReference type="RefSeq" id="WP_124731641.1">
    <property type="nucleotide sequence ID" value="NZ_CBCSKC010000020.1"/>
</dbReference>
<evidence type="ECO:0000259" key="12">
    <source>
        <dbReference type="PROSITE" id="PS51352"/>
    </source>
</evidence>
<organism evidence="13 14">
    <name type="scientific">Shewanella livingstonensis</name>
    <dbReference type="NCBI Taxonomy" id="150120"/>
    <lineage>
        <taxon>Bacteria</taxon>
        <taxon>Pseudomonadati</taxon>
        <taxon>Pseudomonadota</taxon>
        <taxon>Gammaproteobacteria</taxon>
        <taxon>Alteromonadales</taxon>
        <taxon>Shewanellaceae</taxon>
        <taxon>Shewanella</taxon>
    </lineage>
</organism>
<evidence type="ECO:0000256" key="10">
    <source>
        <dbReference type="ARBA" id="ARBA00042639"/>
    </source>
</evidence>
<dbReference type="EC" id="1.11.1.24" evidence="2"/>
<dbReference type="KEGG" id="slj:EGC82_15965"/>
<dbReference type="PROSITE" id="PS51352">
    <property type="entry name" value="THIOREDOXIN_2"/>
    <property type="match status" value="1"/>
</dbReference>
<dbReference type="AlphaFoldDB" id="A0A3G8LWS9"/>
<dbReference type="Pfam" id="PF00578">
    <property type="entry name" value="AhpC-TSA"/>
    <property type="match status" value="1"/>
</dbReference>
<comment type="catalytic activity">
    <reaction evidence="11">
        <text>a hydroperoxide + [thioredoxin]-dithiol = an alcohol + [thioredoxin]-disulfide + H2O</text>
        <dbReference type="Rhea" id="RHEA:62620"/>
        <dbReference type="Rhea" id="RHEA-COMP:10698"/>
        <dbReference type="Rhea" id="RHEA-COMP:10700"/>
        <dbReference type="ChEBI" id="CHEBI:15377"/>
        <dbReference type="ChEBI" id="CHEBI:29950"/>
        <dbReference type="ChEBI" id="CHEBI:30879"/>
        <dbReference type="ChEBI" id="CHEBI:35924"/>
        <dbReference type="ChEBI" id="CHEBI:50058"/>
        <dbReference type="EC" id="1.11.1.24"/>
    </reaction>
</comment>
<dbReference type="SUPFAM" id="SSF52833">
    <property type="entry name" value="Thioredoxin-like"/>
    <property type="match status" value="1"/>
</dbReference>
<protein>
    <recommendedName>
        <fullName evidence="2">thioredoxin-dependent peroxiredoxin</fullName>
        <ecNumber evidence="2">1.11.1.24</ecNumber>
    </recommendedName>
    <alternativeName>
        <fullName evidence="8">Thioredoxin peroxidase</fullName>
    </alternativeName>
    <alternativeName>
        <fullName evidence="10">Thioredoxin-dependent peroxiredoxin Bcp</fullName>
    </alternativeName>
</protein>
<feature type="domain" description="Thioredoxin" evidence="12">
    <location>
        <begin position="43"/>
        <end position="214"/>
    </location>
</feature>
<evidence type="ECO:0000256" key="2">
    <source>
        <dbReference type="ARBA" id="ARBA00013017"/>
    </source>
</evidence>
<sequence length="214" mass="23356">MSLSAQLTEKRDATKANLPAQTLAIMSDATLNLKLSGIIDSAPKAGDKLAEFSLINSLGETRHLADLLAKGPLVVTFYRGGWCPYCNLALRAYQQHLAEFKQLGATLVAITPELPDMSLSTAQKNELEFDVLSDVNAEYARQLGLVFSLPESVRELYQNFGVEVEKHNGADQFDFPLAATFVVAKDGIIAKAFVDADYTYRLAPEDIISSLKAL</sequence>
<evidence type="ECO:0000256" key="9">
    <source>
        <dbReference type="ARBA" id="ARBA00038489"/>
    </source>
</evidence>
<evidence type="ECO:0000256" key="1">
    <source>
        <dbReference type="ARBA" id="ARBA00003330"/>
    </source>
</evidence>
<comment type="similarity">
    <text evidence="9">Belongs to the peroxiredoxin family. BCP/PrxQ subfamily.</text>
</comment>
<evidence type="ECO:0000256" key="11">
    <source>
        <dbReference type="ARBA" id="ARBA00049091"/>
    </source>
</evidence>
<comment type="function">
    <text evidence="1">Thiol-specific peroxidase that catalyzes the reduction of hydrogen peroxide and organic hydroperoxides to water and alcohols, respectively. Plays a role in cell protection against oxidative stress by detoxifying peroxides and as sensor of hydrogen peroxide-mediated signaling events.</text>
</comment>